<gene>
    <name evidence="1" type="ORF">C2845_PM04G21460</name>
</gene>
<sequence>MHKRKKKRGRNTLVPEDNHVQCKATMELNALDRNLGADKAWKISKEKSSGRLLAGGVKAKTKTPPRAGAAT</sequence>
<dbReference type="AlphaFoldDB" id="A0A3L6QRY0"/>
<accession>A0A3L6QRY0</accession>
<keyword evidence="2" id="KW-1185">Reference proteome</keyword>
<dbReference type="Proteomes" id="UP000275267">
    <property type="component" value="Unassembled WGS sequence"/>
</dbReference>
<comment type="caution">
    <text evidence="1">The sequence shown here is derived from an EMBL/GenBank/DDBJ whole genome shotgun (WGS) entry which is preliminary data.</text>
</comment>
<reference evidence="2" key="1">
    <citation type="journal article" date="2019" name="Nat. Commun.">
        <title>The genome of broomcorn millet.</title>
        <authorList>
            <person name="Zou C."/>
            <person name="Miki D."/>
            <person name="Li D."/>
            <person name="Tang Q."/>
            <person name="Xiao L."/>
            <person name="Rajput S."/>
            <person name="Deng P."/>
            <person name="Jia W."/>
            <person name="Huang R."/>
            <person name="Zhang M."/>
            <person name="Sun Y."/>
            <person name="Hu J."/>
            <person name="Fu X."/>
            <person name="Schnable P.S."/>
            <person name="Li F."/>
            <person name="Zhang H."/>
            <person name="Feng B."/>
            <person name="Zhu X."/>
            <person name="Liu R."/>
            <person name="Schnable J.C."/>
            <person name="Zhu J.-K."/>
            <person name="Zhang H."/>
        </authorList>
    </citation>
    <scope>NUCLEOTIDE SEQUENCE [LARGE SCALE GENOMIC DNA]</scope>
</reference>
<name>A0A3L6QRY0_PANMI</name>
<organism evidence="1 2">
    <name type="scientific">Panicum miliaceum</name>
    <name type="common">Proso millet</name>
    <name type="synonym">Broomcorn millet</name>
    <dbReference type="NCBI Taxonomy" id="4540"/>
    <lineage>
        <taxon>Eukaryota</taxon>
        <taxon>Viridiplantae</taxon>
        <taxon>Streptophyta</taxon>
        <taxon>Embryophyta</taxon>
        <taxon>Tracheophyta</taxon>
        <taxon>Spermatophyta</taxon>
        <taxon>Magnoliopsida</taxon>
        <taxon>Liliopsida</taxon>
        <taxon>Poales</taxon>
        <taxon>Poaceae</taxon>
        <taxon>PACMAD clade</taxon>
        <taxon>Panicoideae</taxon>
        <taxon>Panicodae</taxon>
        <taxon>Paniceae</taxon>
        <taxon>Panicinae</taxon>
        <taxon>Panicum</taxon>
        <taxon>Panicum sect. Panicum</taxon>
    </lineage>
</organism>
<evidence type="ECO:0000313" key="2">
    <source>
        <dbReference type="Proteomes" id="UP000275267"/>
    </source>
</evidence>
<dbReference type="EMBL" id="PQIB02000011">
    <property type="protein sequence ID" value="RLM86587.1"/>
    <property type="molecule type" value="Genomic_DNA"/>
</dbReference>
<proteinExistence type="predicted"/>
<protein>
    <submittedName>
        <fullName evidence="1">Uncharacterized protein</fullName>
    </submittedName>
</protein>
<evidence type="ECO:0000313" key="1">
    <source>
        <dbReference type="EMBL" id="RLM86587.1"/>
    </source>
</evidence>